<proteinExistence type="predicted"/>
<dbReference type="GO" id="GO:0016020">
    <property type="term" value="C:membrane"/>
    <property type="evidence" value="ECO:0007669"/>
    <property type="project" value="InterPro"/>
</dbReference>
<sequence>MSCLTLISFLLPPDSGEKVTLGLTILLAYSVFMLLIAENMPPTSEFAPLLGELLGCIFCSDNS</sequence>
<dbReference type="InterPro" id="IPR006029">
    <property type="entry name" value="Neurotrans-gated_channel_TM"/>
</dbReference>
<dbReference type="GO" id="GO:0006811">
    <property type="term" value="P:monoatomic ion transport"/>
    <property type="evidence" value="ECO:0007669"/>
    <property type="project" value="InterPro"/>
</dbReference>
<dbReference type="InterPro" id="IPR036719">
    <property type="entry name" value="Neuro-gated_channel_TM_sf"/>
</dbReference>
<gene>
    <name evidence="3" type="ORF">PXEA_LOCUS7912</name>
</gene>
<dbReference type="Pfam" id="PF02932">
    <property type="entry name" value="Neur_chan_memb"/>
    <property type="match status" value="1"/>
</dbReference>
<keyword evidence="1" id="KW-0812">Transmembrane</keyword>
<keyword evidence="1" id="KW-0472">Membrane</keyword>
<evidence type="ECO:0000259" key="2">
    <source>
        <dbReference type="Pfam" id="PF02932"/>
    </source>
</evidence>
<dbReference type="OrthoDB" id="5975154at2759"/>
<protein>
    <recommendedName>
        <fullName evidence="2">Neurotransmitter-gated ion-channel transmembrane domain-containing protein</fullName>
    </recommendedName>
</protein>
<evidence type="ECO:0000313" key="3">
    <source>
        <dbReference type="EMBL" id="VEL14472.1"/>
    </source>
</evidence>
<keyword evidence="4" id="KW-1185">Reference proteome</keyword>
<reference evidence="3" key="1">
    <citation type="submission" date="2018-11" db="EMBL/GenBank/DDBJ databases">
        <authorList>
            <consortium name="Pathogen Informatics"/>
        </authorList>
    </citation>
    <scope>NUCLEOTIDE SEQUENCE</scope>
</reference>
<organism evidence="3 4">
    <name type="scientific">Protopolystoma xenopodis</name>
    <dbReference type="NCBI Taxonomy" id="117903"/>
    <lineage>
        <taxon>Eukaryota</taxon>
        <taxon>Metazoa</taxon>
        <taxon>Spiralia</taxon>
        <taxon>Lophotrochozoa</taxon>
        <taxon>Platyhelminthes</taxon>
        <taxon>Monogenea</taxon>
        <taxon>Polyopisthocotylea</taxon>
        <taxon>Polystomatidea</taxon>
        <taxon>Polystomatidae</taxon>
        <taxon>Protopolystoma</taxon>
    </lineage>
</organism>
<dbReference type="InterPro" id="IPR038050">
    <property type="entry name" value="Neuro_actylchol_rec"/>
</dbReference>
<name>A0A3S5A8B8_9PLAT</name>
<accession>A0A3S5A8B8</accession>
<feature type="transmembrane region" description="Helical" evidence="1">
    <location>
        <begin position="19"/>
        <end position="37"/>
    </location>
</feature>
<comment type="caution">
    <text evidence="3">The sequence shown here is derived from an EMBL/GenBank/DDBJ whole genome shotgun (WGS) entry which is preliminary data.</text>
</comment>
<evidence type="ECO:0000256" key="1">
    <source>
        <dbReference type="SAM" id="Phobius"/>
    </source>
</evidence>
<dbReference type="Proteomes" id="UP000784294">
    <property type="component" value="Unassembled WGS sequence"/>
</dbReference>
<dbReference type="SUPFAM" id="SSF90112">
    <property type="entry name" value="Neurotransmitter-gated ion-channel transmembrane pore"/>
    <property type="match status" value="1"/>
</dbReference>
<dbReference type="Gene3D" id="1.20.58.390">
    <property type="entry name" value="Neurotransmitter-gated ion-channel transmembrane domain"/>
    <property type="match status" value="1"/>
</dbReference>
<feature type="domain" description="Neurotransmitter-gated ion-channel transmembrane" evidence="2">
    <location>
        <begin position="1"/>
        <end position="58"/>
    </location>
</feature>
<dbReference type="EMBL" id="CAAALY010021265">
    <property type="protein sequence ID" value="VEL14472.1"/>
    <property type="molecule type" value="Genomic_DNA"/>
</dbReference>
<evidence type="ECO:0000313" key="4">
    <source>
        <dbReference type="Proteomes" id="UP000784294"/>
    </source>
</evidence>
<keyword evidence="1" id="KW-1133">Transmembrane helix</keyword>
<dbReference type="CDD" id="cd19051">
    <property type="entry name" value="LGIC_TM_cation"/>
    <property type="match status" value="1"/>
</dbReference>
<dbReference type="AlphaFoldDB" id="A0A3S5A8B8"/>